<feature type="domain" description="YjiS-like" evidence="1">
    <location>
        <begin position="36"/>
        <end position="60"/>
    </location>
</feature>
<name>A0A6I3KIU9_9HYPH</name>
<dbReference type="Pfam" id="PF06568">
    <property type="entry name" value="YjiS-like"/>
    <property type="match status" value="1"/>
</dbReference>
<dbReference type="AlphaFoldDB" id="A0A6I3KIU9"/>
<organism evidence="2 3">
    <name type="scientific">Hyphomicrobium album</name>
    <dbReference type="NCBI Taxonomy" id="2665159"/>
    <lineage>
        <taxon>Bacteria</taxon>
        <taxon>Pseudomonadati</taxon>
        <taxon>Pseudomonadota</taxon>
        <taxon>Alphaproteobacteria</taxon>
        <taxon>Hyphomicrobiales</taxon>
        <taxon>Hyphomicrobiaceae</taxon>
        <taxon>Hyphomicrobium</taxon>
    </lineage>
</organism>
<comment type="caution">
    <text evidence="2">The sequence shown here is derived from an EMBL/GenBank/DDBJ whole genome shotgun (WGS) entry which is preliminary data.</text>
</comment>
<dbReference type="InterPro" id="IPR009506">
    <property type="entry name" value="YjiS-like"/>
</dbReference>
<protein>
    <submittedName>
        <fullName evidence="2">DUF1127 domain-containing protein</fullName>
    </submittedName>
</protein>
<evidence type="ECO:0000313" key="3">
    <source>
        <dbReference type="Proteomes" id="UP000440694"/>
    </source>
</evidence>
<reference evidence="2 3" key="1">
    <citation type="submission" date="2019-11" db="EMBL/GenBank/DDBJ databases">
        <title>Identification of a novel strain.</title>
        <authorList>
            <person name="Xu Q."/>
            <person name="Wang G."/>
        </authorList>
    </citation>
    <scope>NUCLEOTIDE SEQUENCE [LARGE SCALE GENOMIC DNA]</scope>
    <source>
        <strain evidence="3">xq</strain>
    </source>
</reference>
<proteinExistence type="predicted"/>
<evidence type="ECO:0000259" key="1">
    <source>
        <dbReference type="Pfam" id="PF06568"/>
    </source>
</evidence>
<accession>A0A6I3KIU9</accession>
<evidence type="ECO:0000313" key="2">
    <source>
        <dbReference type="EMBL" id="MTD94974.1"/>
    </source>
</evidence>
<dbReference type="RefSeq" id="WP_154739330.1">
    <property type="nucleotide sequence ID" value="NZ_WMBQ01000001.1"/>
</dbReference>
<dbReference type="Proteomes" id="UP000440694">
    <property type="component" value="Unassembled WGS sequence"/>
</dbReference>
<keyword evidence="3" id="KW-1185">Reference proteome</keyword>
<dbReference type="EMBL" id="WMBQ01000001">
    <property type="protein sequence ID" value="MTD94974.1"/>
    <property type="molecule type" value="Genomic_DNA"/>
</dbReference>
<sequence length="75" mass="8297">MSAAADCGKARQNGRGWAGGYLFEVVAFVQRAGAVARQRRELLRLEDSALKDFGASRADAWNEAGRPWWDLPKDC</sequence>
<gene>
    <name evidence="2" type="ORF">GIW81_11595</name>
</gene>